<evidence type="ECO:0000256" key="1">
    <source>
        <dbReference type="ARBA" id="ARBA00022490"/>
    </source>
</evidence>
<evidence type="ECO:0000256" key="2">
    <source>
        <dbReference type="ARBA" id="ARBA00022723"/>
    </source>
</evidence>
<name>A0A4R6XUY0_9GAMM</name>
<keyword evidence="12" id="KW-1185">Reference proteome</keyword>
<keyword evidence="5 10" id="KW-0521">NADP</keyword>
<dbReference type="InterPro" id="IPR005255">
    <property type="entry name" value="PdxA_fam"/>
</dbReference>
<dbReference type="GO" id="GO:0051287">
    <property type="term" value="F:NAD binding"/>
    <property type="evidence" value="ECO:0007669"/>
    <property type="project" value="InterPro"/>
</dbReference>
<organism evidence="11 12">
    <name type="scientific">Marinicella litoralis</name>
    <dbReference type="NCBI Taxonomy" id="644220"/>
    <lineage>
        <taxon>Bacteria</taxon>
        <taxon>Pseudomonadati</taxon>
        <taxon>Pseudomonadota</taxon>
        <taxon>Gammaproteobacteria</taxon>
        <taxon>Lysobacterales</taxon>
        <taxon>Marinicellaceae</taxon>
        <taxon>Marinicella</taxon>
    </lineage>
</organism>
<evidence type="ECO:0000256" key="4">
    <source>
        <dbReference type="ARBA" id="ARBA00022842"/>
    </source>
</evidence>
<comment type="catalytic activity">
    <reaction evidence="10">
        <text>4-(phosphooxy)-L-threonine + NAD(+) = 3-amino-2-oxopropyl phosphate + CO2 + NADH</text>
        <dbReference type="Rhea" id="RHEA:32275"/>
        <dbReference type="ChEBI" id="CHEBI:16526"/>
        <dbReference type="ChEBI" id="CHEBI:57279"/>
        <dbReference type="ChEBI" id="CHEBI:57540"/>
        <dbReference type="ChEBI" id="CHEBI:57945"/>
        <dbReference type="ChEBI" id="CHEBI:58452"/>
        <dbReference type="EC" id="1.1.1.262"/>
    </reaction>
</comment>
<keyword evidence="6 10" id="KW-0560">Oxidoreductase</keyword>
<comment type="subunit">
    <text evidence="10">Homodimer.</text>
</comment>
<comment type="miscellaneous">
    <text evidence="10">The active site is located at the dimer interface.</text>
</comment>
<dbReference type="EMBL" id="SNZB01000001">
    <property type="protein sequence ID" value="TDR23815.1"/>
    <property type="molecule type" value="Genomic_DNA"/>
</dbReference>
<dbReference type="OrthoDB" id="9801783at2"/>
<dbReference type="AlphaFoldDB" id="A0A4R6XUY0"/>
<comment type="function">
    <text evidence="10">Catalyzes the NAD(P)-dependent oxidation of 4-(phosphooxy)-L-threonine (HTP) into 2-amino-3-oxo-4-(phosphooxy)butyric acid which spontaneously decarboxylates to form 3-amino-2-oxopropyl phosphate (AHAP).</text>
</comment>
<evidence type="ECO:0000256" key="8">
    <source>
        <dbReference type="ARBA" id="ARBA00023096"/>
    </source>
</evidence>
<dbReference type="InterPro" id="IPR037510">
    <property type="entry name" value="PdxA"/>
</dbReference>
<evidence type="ECO:0000256" key="5">
    <source>
        <dbReference type="ARBA" id="ARBA00022857"/>
    </source>
</evidence>
<dbReference type="Proteomes" id="UP000295724">
    <property type="component" value="Unassembled WGS sequence"/>
</dbReference>
<comment type="cofactor">
    <cofactor evidence="10">
        <name>Zn(2+)</name>
        <dbReference type="ChEBI" id="CHEBI:29105"/>
    </cofactor>
    <cofactor evidence="10">
        <name>Mg(2+)</name>
        <dbReference type="ChEBI" id="CHEBI:18420"/>
    </cofactor>
    <cofactor evidence="10">
        <name>Co(2+)</name>
        <dbReference type="ChEBI" id="CHEBI:48828"/>
    </cofactor>
    <text evidence="10">Binds 1 divalent metal cation per subunit. Can use ions such as Zn(2+), Mg(2+) or Co(2+).</text>
</comment>
<dbReference type="GO" id="GO:0050570">
    <property type="term" value="F:4-hydroxythreonine-4-phosphate dehydrogenase activity"/>
    <property type="evidence" value="ECO:0007669"/>
    <property type="project" value="UniProtKB-UniRule"/>
</dbReference>
<evidence type="ECO:0000256" key="9">
    <source>
        <dbReference type="ARBA" id="ARBA00023285"/>
    </source>
</evidence>
<dbReference type="Pfam" id="PF04166">
    <property type="entry name" value="PdxA"/>
    <property type="match status" value="1"/>
</dbReference>
<evidence type="ECO:0000313" key="11">
    <source>
        <dbReference type="EMBL" id="TDR23815.1"/>
    </source>
</evidence>
<evidence type="ECO:0000256" key="10">
    <source>
        <dbReference type="HAMAP-Rule" id="MF_00536"/>
    </source>
</evidence>
<evidence type="ECO:0000313" key="12">
    <source>
        <dbReference type="Proteomes" id="UP000295724"/>
    </source>
</evidence>
<dbReference type="GO" id="GO:0042823">
    <property type="term" value="P:pyridoxal phosphate biosynthetic process"/>
    <property type="evidence" value="ECO:0007669"/>
    <property type="project" value="UniProtKB-UniRule"/>
</dbReference>
<dbReference type="GO" id="GO:0008615">
    <property type="term" value="P:pyridoxine biosynthetic process"/>
    <property type="evidence" value="ECO:0007669"/>
    <property type="project" value="UniProtKB-UniRule"/>
</dbReference>
<comment type="subcellular location">
    <subcellularLocation>
        <location evidence="10">Cytoplasm</location>
    </subcellularLocation>
</comment>
<sequence>MIAITLGEPAGIGAELVAQLAAKDELNDCVLIGDENLIHQSIPSSKSLNIHHVPLAVPHQLGRLDVSNAAYVLETIKIAAMGCVTGRFQAMVTCPIHKGVINDAGISFSGHTEYLAELTETPKVVMMLLNQVMRVALLTTHIPLKDVSAHVTDTEIKQVMKILHQDMQSKFGINQPKIAVCGLNPHAGEAGHIGREELDTIIPALDDLKRQGMDIHGPIPADTLFTPAKVKNYDVILAMYHDQGLAPLKYAGFGESVNITLGLPLIRTSVDHGTALDIAGKGLADAGSLRAALKLAKSCVARSQATFAG</sequence>
<dbReference type="GO" id="GO:0008270">
    <property type="term" value="F:zinc ion binding"/>
    <property type="evidence" value="ECO:0007669"/>
    <property type="project" value="UniProtKB-UniRule"/>
</dbReference>
<dbReference type="GO" id="GO:0000287">
    <property type="term" value="F:magnesium ion binding"/>
    <property type="evidence" value="ECO:0007669"/>
    <property type="project" value="UniProtKB-UniRule"/>
</dbReference>
<feature type="binding site" evidence="10">
    <location>
        <position position="267"/>
    </location>
    <ligand>
        <name>substrate</name>
    </ligand>
</feature>
<keyword evidence="1 10" id="KW-0963">Cytoplasm</keyword>
<comment type="caution">
    <text evidence="11">The sequence shown here is derived from an EMBL/GenBank/DDBJ whole genome shotgun (WGS) entry which is preliminary data.</text>
</comment>
<dbReference type="GO" id="GO:0050897">
    <property type="term" value="F:cobalt ion binding"/>
    <property type="evidence" value="ECO:0007669"/>
    <property type="project" value="UniProtKB-UniRule"/>
</dbReference>
<dbReference type="RefSeq" id="WP_099017575.1">
    <property type="nucleotide sequence ID" value="NZ_NIHB01000001.1"/>
</dbReference>
<feature type="binding site" evidence="10">
    <location>
        <position position="241"/>
    </location>
    <ligand>
        <name>a divalent metal cation</name>
        <dbReference type="ChEBI" id="CHEBI:60240"/>
        <note>ligand shared between dimeric partners</note>
    </ligand>
</feature>
<reference evidence="11 12" key="1">
    <citation type="submission" date="2019-03" db="EMBL/GenBank/DDBJ databases">
        <title>Genomic Encyclopedia of Type Strains, Phase IV (KMG-IV): sequencing the most valuable type-strain genomes for metagenomic binning, comparative biology and taxonomic classification.</title>
        <authorList>
            <person name="Goeker M."/>
        </authorList>
    </citation>
    <scope>NUCLEOTIDE SEQUENCE [LARGE SCALE GENOMIC DNA]</scope>
    <source>
        <strain evidence="11 12">DSM 25488</strain>
    </source>
</reference>
<evidence type="ECO:0000256" key="3">
    <source>
        <dbReference type="ARBA" id="ARBA00022833"/>
    </source>
</evidence>
<feature type="binding site" evidence="10">
    <location>
        <position position="112"/>
    </location>
    <ligand>
        <name>substrate</name>
    </ligand>
</feature>
<feature type="binding site" evidence="10">
    <location>
        <position position="249"/>
    </location>
    <ligand>
        <name>substrate</name>
    </ligand>
</feature>
<evidence type="ECO:0000256" key="6">
    <source>
        <dbReference type="ARBA" id="ARBA00023002"/>
    </source>
</evidence>
<keyword evidence="9 10" id="KW-0170">Cobalt</keyword>
<dbReference type="HAMAP" id="MF_00536">
    <property type="entry name" value="PdxA"/>
    <property type="match status" value="1"/>
</dbReference>
<dbReference type="GO" id="GO:0005737">
    <property type="term" value="C:cytoplasm"/>
    <property type="evidence" value="ECO:0007669"/>
    <property type="project" value="UniProtKB-SubCell"/>
</dbReference>
<keyword evidence="7 10" id="KW-0520">NAD</keyword>
<protein>
    <recommendedName>
        <fullName evidence="10">4-hydroxythreonine-4-phosphate dehydrogenase</fullName>
        <ecNumber evidence="10">1.1.1.262</ecNumber>
    </recommendedName>
    <alternativeName>
        <fullName evidence="10">4-(phosphohydroxy)-L-threonine dehydrogenase</fullName>
    </alternativeName>
</protein>
<feature type="binding site" evidence="10">
    <location>
        <position position="186"/>
    </location>
    <ligand>
        <name>a divalent metal cation</name>
        <dbReference type="ChEBI" id="CHEBI:60240"/>
        <note>ligand shared between dimeric partners</note>
    </ligand>
</feature>
<dbReference type="EC" id="1.1.1.262" evidence="10"/>
<keyword evidence="3 10" id="KW-0862">Zinc</keyword>
<keyword evidence="2 10" id="KW-0479">Metal-binding</keyword>
<proteinExistence type="inferred from homology"/>
<dbReference type="NCBIfam" id="TIGR00557">
    <property type="entry name" value="pdxA"/>
    <property type="match status" value="1"/>
</dbReference>
<accession>A0A4R6XUY0</accession>
<dbReference type="Gene3D" id="3.40.718.10">
    <property type="entry name" value="Isopropylmalate Dehydrogenase"/>
    <property type="match status" value="1"/>
</dbReference>
<dbReference type="SUPFAM" id="SSF53659">
    <property type="entry name" value="Isocitrate/Isopropylmalate dehydrogenase-like"/>
    <property type="match status" value="1"/>
</dbReference>
<dbReference type="PANTHER" id="PTHR30004">
    <property type="entry name" value="4-HYDROXYTHREONINE-4-PHOSPHATE DEHYDROGENASE"/>
    <property type="match status" value="1"/>
</dbReference>
<comment type="pathway">
    <text evidence="10">Cofactor biosynthesis; pyridoxine 5'-phosphate biosynthesis; pyridoxine 5'-phosphate from D-erythrose 4-phosphate: step 4/5.</text>
</comment>
<keyword evidence="8 10" id="KW-0664">Pyridoxine biosynthesis</keyword>
<evidence type="ECO:0000256" key="7">
    <source>
        <dbReference type="ARBA" id="ARBA00023027"/>
    </source>
</evidence>
<gene>
    <name evidence="10" type="primary">pdxA</name>
    <name evidence="11" type="ORF">C8D91_0681</name>
</gene>
<feature type="binding site" evidence="10">
    <location>
        <position position="141"/>
    </location>
    <ligand>
        <name>a divalent metal cation</name>
        <dbReference type="ChEBI" id="CHEBI:60240"/>
        <note>ligand shared between dimeric partners</note>
    </ligand>
</feature>
<dbReference type="UniPathway" id="UPA00244">
    <property type="reaction ID" value="UER00312"/>
</dbReference>
<keyword evidence="4 10" id="KW-0460">Magnesium</keyword>
<feature type="binding site" evidence="10">
    <location>
        <position position="111"/>
    </location>
    <ligand>
        <name>substrate</name>
    </ligand>
</feature>
<feature type="binding site" evidence="10">
    <location>
        <position position="258"/>
    </location>
    <ligand>
        <name>substrate</name>
    </ligand>
</feature>
<comment type="similarity">
    <text evidence="10">Belongs to the PdxA family.</text>
</comment>
<dbReference type="PANTHER" id="PTHR30004:SF5">
    <property type="entry name" value="4-HYDROXYTHREONINE-4-PHOSPHATE DEHYDROGENASE"/>
    <property type="match status" value="1"/>
</dbReference>